<reference evidence="16 17" key="1">
    <citation type="submission" date="2024-05" db="EMBL/GenBank/DDBJ databases">
        <authorList>
            <person name="Liu Q."/>
            <person name="Xin Y.-H."/>
        </authorList>
    </citation>
    <scope>NUCLEOTIDE SEQUENCE [LARGE SCALE GENOMIC DNA]</scope>
    <source>
        <strain evidence="16 17">CGMCC 1.15349</strain>
    </source>
</reference>
<comment type="subcellular location">
    <subcellularLocation>
        <location evidence="1 11">Cell outer membrane</location>
        <topology evidence="1 11">Multi-pass membrane protein</topology>
    </subcellularLocation>
</comment>
<keyword evidence="6" id="KW-0408">Iron</keyword>
<keyword evidence="7" id="KW-0406">Ion transport</keyword>
<proteinExistence type="inferred from homology"/>
<dbReference type="InterPro" id="IPR012910">
    <property type="entry name" value="Plug_dom"/>
</dbReference>
<protein>
    <submittedName>
        <fullName evidence="16">TonB-dependent receptor</fullName>
    </submittedName>
</protein>
<feature type="domain" description="TonB-dependent receptor plug" evidence="15">
    <location>
        <begin position="69"/>
        <end position="174"/>
    </location>
</feature>
<keyword evidence="13" id="KW-0732">Signal</keyword>
<dbReference type="PROSITE" id="PS52016">
    <property type="entry name" value="TONB_DEPENDENT_REC_3"/>
    <property type="match status" value="1"/>
</dbReference>
<accession>A0ABU9XUU6</accession>
<evidence type="ECO:0000256" key="2">
    <source>
        <dbReference type="ARBA" id="ARBA00022448"/>
    </source>
</evidence>
<keyword evidence="5 11" id="KW-0812">Transmembrane</keyword>
<gene>
    <name evidence="16" type="ORF">ABC969_12960</name>
</gene>
<dbReference type="Proteomes" id="UP001404104">
    <property type="component" value="Unassembled WGS sequence"/>
</dbReference>
<dbReference type="PANTHER" id="PTHR32552">
    <property type="entry name" value="FERRICHROME IRON RECEPTOR-RELATED"/>
    <property type="match status" value="1"/>
</dbReference>
<evidence type="ECO:0000256" key="9">
    <source>
        <dbReference type="ARBA" id="ARBA00023136"/>
    </source>
</evidence>
<evidence type="ECO:0000256" key="1">
    <source>
        <dbReference type="ARBA" id="ARBA00004571"/>
    </source>
</evidence>
<comment type="similarity">
    <text evidence="11 12">Belongs to the TonB-dependent receptor family.</text>
</comment>
<evidence type="ECO:0000259" key="15">
    <source>
        <dbReference type="Pfam" id="PF07715"/>
    </source>
</evidence>
<feature type="chain" id="PRO_5047221685" evidence="13">
    <location>
        <begin position="23"/>
        <end position="781"/>
    </location>
</feature>
<keyword evidence="17" id="KW-1185">Reference proteome</keyword>
<dbReference type="PANTHER" id="PTHR32552:SF81">
    <property type="entry name" value="TONB-DEPENDENT OUTER MEMBRANE RECEPTOR"/>
    <property type="match status" value="1"/>
</dbReference>
<comment type="caution">
    <text evidence="16">The sequence shown here is derived from an EMBL/GenBank/DDBJ whole genome shotgun (WGS) entry which is preliminary data.</text>
</comment>
<organism evidence="16 17">
    <name type="scientific">Sphingomonas qilianensis</name>
    <dbReference type="NCBI Taxonomy" id="1736690"/>
    <lineage>
        <taxon>Bacteria</taxon>
        <taxon>Pseudomonadati</taxon>
        <taxon>Pseudomonadota</taxon>
        <taxon>Alphaproteobacteria</taxon>
        <taxon>Sphingomonadales</taxon>
        <taxon>Sphingomonadaceae</taxon>
        <taxon>Sphingomonas</taxon>
    </lineage>
</organism>
<dbReference type="Gene3D" id="2.40.170.20">
    <property type="entry name" value="TonB-dependent receptor, beta-barrel domain"/>
    <property type="match status" value="1"/>
</dbReference>
<evidence type="ECO:0000256" key="7">
    <source>
        <dbReference type="ARBA" id="ARBA00023065"/>
    </source>
</evidence>
<evidence type="ECO:0000256" key="6">
    <source>
        <dbReference type="ARBA" id="ARBA00023004"/>
    </source>
</evidence>
<evidence type="ECO:0000256" key="3">
    <source>
        <dbReference type="ARBA" id="ARBA00022452"/>
    </source>
</evidence>
<evidence type="ECO:0000313" key="16">
    <source>
        <dbReference type="EMBL" id="MEN2787326.1"/>
    </source>
</evidence>
<evidence type="ECO:0000256" key="5">
    <source>
        <dbReference type="ARBA" id="ARBA00022692"/>
    </source>
</evidence>
<keyword evidence="2 11" id="KW-0813">Transport</keyword>
<evidence type="ECO:0000256" key="10">
    <source>
        <dbReference type="ARBA" id="ARBA00023237"/>
    </source>
</evidence>
<feature type="signal peptide" evidence="13">
    <location>
        <begin position="1"/>
        <end position="22"/>
    </location>
</feature>
<evidence type="ECO:0000256" key="12">
    <source>
        <dbReference type="RuleBase" id="RU003357"/>
    </source>
</evidence>
<keyword evidence="9 11" id="KW-0472">Membrane</keyword>
<dbReference type="Pfam" id="PF00593">
    <property type="entry name" value="TonB_dep_Rec_b-barrel"/>
    <property type="match status" value="1"/>
</dbReference>
<keyword evidence="8 12" id="KW-0798">TonB box</keyword>
<sequence>MKMTLLCGIAATALIISSSAVAQTVAGEPPVGTGQPVAAGQSTAADTQISEEGIRDIVVTAQRRSETLQRAAIAANAVSGEQLVRAGVSDATQLTKLIPALTVQPVGISSSFFIRGVGATAINSFQENAVAFSVGGIFYARPTAPAGSFFDLDRIEVLKGPQGTLYGRNATGGAINLIPRRPRLGEFSGDMTAEYGNYDSKKIQGGVNIPIGKIAALRLAGQIVDRDGYYSDGYDDEKVETFRGSLLIEPSDRFSMLFMADYTHQGGKGVGAALVASPATPNVPNLRDRVGGADPQITALLQQLTVNTFRFVPPFSFLSPDALRNSVTVPRGDGFQDSSFWGASLTTNGDLGFASLTTILAYRKSKPDILTYAPGFPGRFTENDDQMSAEVRLASQGGGPLQYVLGGFFFHEQQDGYNNYNQGILANTEYFPRLKTTSQALFGQLTYSVADTFRIVGGGRYTKEMKTLTGSTRNTSFFVPNPPSVPINGDLDFSKFTWKAGVEWDVAPRSLIYANVATGFKAGGFYPSAGTNTYRPETLTAYTLGSKNRFLNNKLQLNLEAFYWKYNDQQISYVGPIESTPGNFAQAGVTVNAGRARMYGAEIDLLFQPTSSDTFGATVQYLNARYESLVYNAISTSGAPLVTSCAVRNDTRTAAPPTRLFVVDCSGKPGVFSPKWTANVNYEHRFTLGNYGLTAGARTRLESAAWLNLDYLDYQRRDASMTSDAYITLSPTGESWSLTGFVNNIEDNAVFAGGLTRPIINASLLTLRPPRTYGARVGFRF</sequence>
<dbReference type="InterPro" id="IPR000531">
    <property type="entry name" value="Beta-barrel_TonB"/>
</dbReference>
<evidence type="ECO:0000256" key="13">
    <source>
        <dbReference type="SAM" id="SignalP"/>
    </source>
</evidence>
<dbReference type="InterPro" id="IPR039426">
    <property type="entry name" value="TonB-dep_rcpt-like"/>
</dbReference>
<feature type="domain" description="TonB-dependent receptor-like beta-barrel" evidence="14">
    <location>
        <begin position="321"/>
        <end position="745"/>
    </location>
</feature>
<name>A0ABU9XUU6_9SPHN</name>
<evidence type="ECO:0000313" key="17">
    <source>
        <dbReference type="Proteomes" id="UP001404104"/>
    </source>
</evidence>
<evidence type="ECO:0000256" key="11">
    <source>
        <dbReference type="PROSITE-ProRule" id="PRU01360"/>
    </source>
</evidence>
<keyword evidence="3 11" id="KW-1134">Transmembrane beta strand</keyword>
<keyword evidence="16" id="KW-0675">Receptor</keyword>
<evidence type="ECO:0000256" key="8">
    <source>
        <dbReference type="ARBA" id="ARBA00023077"/>
    </source>
</evidence>
<evidence type="ECO:0000259" key="14">
    <source>
        <dbReference type="Pfam" id="PF00593"/>
    </source>
</evidence>
<dbReference type="InterPro" id="IPR036942">
    <property type="entry name" value="Beta-barrel_TonB_sf"/>
</dbReference>
<keyword evidence="4" id="KW-0410">Iron transport</keyword>
<dbReference type="Pfam" id="PF07715">
    <property type="entry name" value="Plug"/>
    <property type="match status" value="1"/>
</dbReference>
<dbReference type="RefSeq" id="WP_345865448.1">
    <property type="nucleotide sequence ID" value="NZ_JBDIMF010000005.1"/>
</dbReference>
<keyword evidence="10 11" id="KW-0998">Cell outer membrane</keyword>
<dbReference type="EMBL" id="JBDIMF010000005">
    <property type="protein sequence ID" value="MEN2787326.1"/>
    <property type="molecule type" value="Genomic_DNA"/>
</dbReference>
<evidence type="ECO:0000256" key="4">
    <source>
        <dbReference type="ARBA" id="ARBA00022496"/>
    </source>
</evidence>
<dbReference type="SUPFAM" id="SSF56935">
    <property type="entry name" value="Porins"/>
    <property type="match status" value="1"/>
</dbReference>